<gene>
    <name evidence="1" type="ORF">GCM10011507_33710</name>
</gene>
<name>A0A916S3Y9_9BACT</name>
<evidence type="ECO:0000313" key="2">
    <source>
        <dbReference type="Proteomes" id="UP000648801"/>
    </source>
</evidence>
<comment type="caution">
    <text evidence="1">The sequence shown here is derived from an EMBL/GenBank/DDBJ whole genome shotgun (WGS) entry which is preliminary data.</text>
</comment>
<organism evidence="1 2">
    <name type="scientific">Edaphobacter acidisoli</name>
    <dbReference type="NCBI Taxonomy" id="2040573"/>
    <lineage>
        <taxon>Bacteria</taxon>
        <taxon>Pseudomonadati</taxon>
        <taxon>Acidobacteriota</taxon>
        <taxon>Terriglobia</taxon>
        <taxon>Terriglobales</taxon>
        <taxon>Acidobacteriaceae</taxon>
        <taxon>Edaphobacter</taxon>
    </lineage>
</organism>
<dbReference type="AlphaFoldDB" id="A0A916S3Y9"/>
<evidence type="ECO:0000313" key="1">
    <source>
        <dbReference type="EMBL" id="GGA79746.1"/>
    </source>
</evidence>
<accession>A0A916S3Y9</accession>
<dbReference type="EMBL" id="BMJB01000004">
    <property type="protein sequence ID" value="GGA79746.1"/>
    <property type="molecule type" value="Genomic_DNA"/>
</dbReference>
<proteinExistence type="predicted"/>
<reference evidence="1" key="1">
    <citation type="journal article" date="2014" name="Int. J. Syst. Evol. Microbiol.">
        <title>Complete genome sequence of Corynebacterium casei LMG S-19264T (=DSM 44701T), isolated from a smear-ripened cheese.</title>
        <authorList>
            <consortium name="US DOE Joint Genome Institute (JGI-PGF)"/>
            <person name="Walter F."/>
            <person name="Albersmeier A."/>
            <person name="Kalinowski J."/>
            <person name="Ruckert C."/>
        </authorList>
    </citation>
    <scope>NUCLEOTIDE SEQUENCE</scope>
    <source>
        <strain evidence="1">CGMCC 1.15447</strain>
    </source>
</reference>
<sequence length="1010" mass="112276">MPAPVVEDTISIPGPLRSFLRMAGISQKISNADVMPLLARNVYSHGYENGNQETEFLKLLDRYLDQATELQILAGAHNTISVKGCDDAGTLVQILGYRLRQGCGTSNFSLETANADRAFLTIDSGFPLEQLEEALQKNEPFTLVYAPTRVPIILKERDWISLSTTKQRGFGGGNLVDVLLYNPQIARLYWALSKQDQTTQVALERSPGLHRLLPYAATLDFYGSQINIQSGRVSVPGGRAAESGWHELVGASPGSPGEFVMHLMERDKGWLSAYFDVLSRLDGEQQARLTQSPRLKNLYEAFREPESDPDASKGAFRKAADLLVLDTRLEWDAQGQPLVPGGLDVWKQIFQQKYDEKDARDWGKAAHAWKRPDQLLEGLTAMSRVVTDEGPLQIYLMMSEIDARRGPGNYMSPETVTLLAKKYSEYSNWYLVFSDYPTLTDASIASFLHTAETIDKISNQNLRANVMGSFQANIGLWEILARQGEIPTDALNESWAKTITPFATATSSIKLFDAARNSLDALLVAAGSSTSDPQEQIVELLAGPHQSSADGDWVQQQIANRMRAVLDDQRLVSLDTLFALNDGLGKMAKGSARDSSLLGLAGELREFELPRPIFTENEKITWAPGIYRSHHAELQVQTDLTKTIKTGSSAQLEAARGQLAPFLRDTLVGLNYAYYEPPGAQMLHNNPLFVRSHDFTGISVVGVDDPWRAPMLLGVGTPAGGGAYLMGSLADLPYALATAEQEFIAPENVQALIWEELVPQLLVNATLPRWWRVTPDELHAVDLYQRAGEELLTASVKDDALRNKVIGILSDRMSPQRMEETEEAMRNADAMTAMLPRLMPSDTFYLAAEFRQRYPDEAASWGPEGKQLDELCKKDPADTTRERISRDFGVPHPTLAQTDALQLLHIKQLPFFAGYSSRLFGESWESSNLYWARLADEMNYQPVMLNRLVPMLTLHMTTKIFATDLDDWPAMLRAMHEAGADLRDGKITLRPTAEQHNALLEETTKNANAQ</sequence>
<protein>
    <submittedName>
        <fullName evidence="1">Uncharacterized protein</fullName>
    </submittedName>
</protein>
<reference evidence="1" key="2">
    <citation type="submission" date="2020-09" db="EMBL/GenBank/DDBJ databases">
        <authorList>
            <person name="Sun Q."/>
            <person name="Zhou Y."/>
        </authorList>
    </citation>
    <scope>NUCLEOTIDE SEQUENCE</scope>
    <source>
        <strain evidence="1">CGMCC 1.15447</strain>
    </source>
</reference>
<keyword evidence="2" id="KW-1185">Reference proteome</keyword>
<dbReference type="Proteomes" id="UP000648801">
    <property type="component" value="Unassembled WGS sequence"/>
</dbReference>